<feature type="domain" description="Nudix hydrolase" evidence="4">
    <location>
        <begin position="15"/>
        <end position="148"/>
    </location>
</feature>
<comment type="cofactor">
    <cofactor evidence="1">
        <name>Mg(2+)</name>
        <dbReference type="ChEBI" id="CHEBI:18420"/>
    </cofactor>
</comment>
<evidence type="ECO:0000256" key="3">
    <source>
        <dbReference type="RuleBase" id="RU003476"/>
    </source>
</evidence>
<dbReference type="InterPro" id="IPR020476">
    <property type="entry name" value="Nudix_hydrolase"/>
</dbReference>
<dbReference type="Gene3D" id="3.90.79.10">
    <property type="entry name" value="Nucleoside Triphosphate Pyrophosphohydrolase"/>
    <property type="match status" value="1"/>
</dbReference>
<dbReference type="SUPFAM" id="SSF55811">
    <property type="entry name" value="Nudix"/>
    <property type="match status" value="1"/>
</dbReference>
<dbReference type="PANTHER" id="PTHR43736:SF1">
    <property type="entry name" value="DIHYDRONEOPTERIN TRIPHOSPHATE DIPHOSPHATASE"/>
    <property type="match status" value="1"/>
</dbReference>
<dbReference type="GO" id="GO:0016787">
    <property type="term" value="F:hydrolase activity"/>
    <property type="evidence" value="ECO:0007669"/>
    <property type="project" value="UniProtKB-KW"/>
</dbReference>
<gene>
    <name evidence="5" type="ORF">C798_20225</name>
</gene>
<dbReference type="PRINTS" id="PR00502">
    <property type="entry name" value="NUDIXFAMILY"/>
</dbReference>
<comment type="similarity">
    <text evidence="3">Belongs to the Nudix hydrolase family.</text>
</comment>
<dbReference type="Pfam" id="PF00293">
    <property type="entry name" value="NUDIX"/>
    <property type="match status" value="1"/>
</dbReference>
<evidence type="ECO:0000256" key="1">
    <source>
        <dbReference type="ARBA" id="ARBA00001946"/>
    </source>
</evidence>
<sequence>MSDPSMSAAQPDRARRPVPATIAVVLKDNAVLLVRRANPPDAGYWGFPGGKIDFGESIEVAALRELHEETGVRAEVQSVFTAVDALDRAGDGAVREHYVLIAVGCRWIGGTPRAGDDALDAAWFDVDTLDPSELVVSFGVMDVLRQALARRPGPSR</sequence>
<proteinExistence type="inferred from homology"/>
<protein>
    <submittedName>
        <fullName evidence="5">NUDIX domain-containing protein</fullName>
    </submittedName>
</protein>
<name>A0A6M3ZX46_9BURK</name>
<evidence type="ECO:0000313" key="6">
    <source>
        <dbReference type="Proteomes" id="UP000501648"/>
    </source>
</evidence>
<organism evidence="5 6">
    <name type="scientific">Herbaspirillum rubrisubalbicans Os34</name>
    <dbReference type="NCBI Taxonomy" id="1235827"/>
    <lineage>
        <taxon>Bacteria</taxon>
        <taxon>Pseudomonadati</taxon>
        <taxon>Pseudomonadota</taxon>
        <taxon>Betaproteobacteria</taxon>
        <taxon>Burkholderiales</taxon>
        <taxon>Oxalobacteraceae</taxon>
        <taxon>Herbaspirillum</taxon>
    </lineage>
</organism>
<dbReference type="InterPro" id="IPR000086">
    <property type="entry name" value="NUDIX_hydrolase_dom"/>
</dbReference>
<dbReference type="CDD" id="cd04673">
    <property type="entry name" value="NUDIX_ADPRase"/>
    <property type="match status" value="1"/>
</dbReference>
<evidence type="ECO:0000259" key="4">
    <source>
        <dbReference type="PROSITE" id="PS51462"/>
    </source>
</evidence>
<dbReference type="RefSeq" id="WP_017455542.1">
    <property type="nucleotide sequence ID" value="NZ_CP008956.1"/>
</dbReference>
<evidence type="ECO:0000256" key="2">
    <source>
        <dbReference type="ARBA" id="ARBA00022801"/>
    </source>
</evidence>
<accession>A0A6M3ZX46</accession>
<keyword evidence="2 3" id="KW-0378">Hydrolase</keyword>
<dbReference type="PANTHER" id="PTHR43736">
    <property type="entry name" value="ADP-RIBOSE PYROPHOSPHATASE"/>
    <property type="match status" value="1"/>
</dbReference>
<evidence type="ECO:0000313" key="5">
    <source>
        <dbReference type="EMBL" id="QJQ02470.1"/>
    </source>
</evidence>
<dbReference type="EMBL" id="CP008956">
    <property type="protein sequence ID" value="QJQ02470.1"/>
    <property type="molecule type" value="Genomic_DNA"/>
</dbReference>
<reference evidence="5 6" key="1">
    <citation type="journal article" date="2012" name="J. Bacteriol.">
        <title>Genome sequence of the pathogenic Herbaspirillum seropedicae strain Os34, isolated from rice roots.</title>
        <authorList>
            <person name="Ye W."/>
            <person name="Ye S."/>
            <person name="Liu J."/>
            <person name="Chang S."/>
            <person name="Chen M."/>
            <person name="Zhu B."/>
            <person name="Guo L."/>
            <person name="An Q."/>
        </authorList>
    </citation>
    <scope>NUCLEOTIDE SEQUENCE [LARGE SCALE GENOMIC DNA]</scope>
    <source>
        <strain evidence="5 6">Os34</strain>
    </source>
</reference>
<dbReference type="Proteomes" id="UP000501648">
    <property type="component" value="Chromosome"/>
</dbReference>
<dbReference type="AlphaFoldDB" id="A0A6M3ZX46"/>
<dbReference type="PROSITE" id="PS51462">
    <property type="entry name" value="NUDIX"/>
    <property type="match status" value="1"/>
</dbReference>
<dbReference type="PROSITE" id="PS00893">
    <property type="entry name" value="NUDIX_BOX"/>
    <property type="match status" value="1"/>
</dbReference>
<dbReference type="InterPro" id="IPR020084">
    <property type="entry name" value="NUDIX_hydrolase_CS"/>
</dbReference>
<dbReference type="InterPro" id="IPR015797">
    <property type="entry name" value="NUDIX_hydrolase-like_dom_sf"/>
</dbReference>